<organism evidence="1 2">
    <name type="scientific">Bacteroides cellulosilyticus</name>
    <dbReference type="NCBI Taxonomy" id="246787"/>
    <lineage>
        <taxon>Bacteria</taxon>
        <taxon>Pseudomonadati</taxon>
        <taxon>Bacteroidota</taxon>
        <taxon>Bacteroidia</taxon>
        <taxon>Bacteroidales</taxon>
        <taxon>Bacteroidaceae</taxon>
        <taxon>Bacteroides</taxon>
    </lineage>
</organism>
<dbReference type="AlphaFoldDB" id="A0A412IIM1"/>
<proteinExistence type="predicted"/>
<comment type="caution">
    <text evidence="1">The sequence shown here is derived from an EMBL/GenBank/DDBJ whole genome shotgun (WGS) entry which is preliminary data.</text>
</comment>
<reference evidence="1 2" key="1">
    <citation type="submission" date="2018-08" db="EMBL/GenBank/DDBJ databases">
        <title>A genome reference for cultivated species of the human gut microbiota.</title>
        <authorList>
            <person name="Zou Y."/>
            <person name="Xue W."/>
            <person name="Luo G."/>
        </authorList>
    </citation>
    <scope>NUCLEOTIDE SEQUENCE [LARGE SCALE GENOMIC DNA]</scope>
    <source>
        <strain evidence="1 2">AF22-3AC</strain>
    </source>
</reference>
<protein>
    <submittedName>
        <fullName evidence="1">Uncharacterized protein</fullName>
    </submittedName>
</protein>
<gene>
    <name evidence="1" type="ORF">DWX97_10890</name>
</gene>
<sequence>MFSINFSSALEVKRWFLALLLIMFNTHYLLVDFGLISITKLTVMALCPFLLLSFHKNISKPLIIALLYLLAIYICALQHPAQFRMTTIIYTALYVFLLVTFTTILYSEENVLTLNFAIKLLNRLIWIYILVVIAQQLFILIGIRHFTPLNLGGDSYLEVNRVPGLSLEPSHSGRIMCVAFYAWLKLNEFQKGVKIDIHYLWAYERRFVLAFLYAMLFMGSATAVLALILLSFYFINRRSLLILPIVLIVVLFINERVEFKALNRTIKMIAVVSEGDKKSIGKTDGSAAYRIYPIINTIESDISKKEFWIGNGIDSAKNKLGLIDLRKSKIGNINDYGFICYTLLLLLIYSCAIYRFFSLETLFFVILMSCTLANVYYSWGIMIIFTIIRYFQIKYECGNLRIEECDETE</sequence>
<dbReference type="Proteomes" id="UP000283341">
    <property type="component" value="Unassembled WGS sequence"/>
</dbReference>
<evidence type="ECO:0000313" key="1">
    <source>
        <dbReference type="EMBL" id="RGS37077.1"/>
    </source>
</evidence>
<evidence type="ECO:0000313" key="2">
    <source>
        <dbReference type="Proteomes" id="UP000283341"/>
    </source>
</evidence>
<name>A0A412IIM1_9BACE</name>
<accession>A0A412IIM1</accession>
<dbReference type="EMBL" id="QRVJ01000007">
    <property type="protein sequence ID" value="RGS37077.1"/>
    <property type="molecule type" value="Genomic_DNA"/>
</dbReference>